<sequence length="97" mass="10339">MGAVVNNDCYVVKDGIFAGAAVLALAATASGITSYVMLRRQADEAPAKQPPLAGVAMGQPQFPPPPDSQLIYFDCFHKATFRGILKWQVDVIVSVES</sequence>
<dbReference type="KEGG" id="dosa:Os05g0434800"/>
<reference evidence="3" key="2">
    <citation type="journal article" date="2008" name="Nucleic Acids Res.">
        <title>The rice annotation project database (RAP-DB): 2008 update.</title>
        <authorList>
            <consortium name="The rice annotation project (RAP)"/>
        </authorList>
    </citation>
    <scope>GENOME REANNOTATION</scope>
    <source>
        <strain evidence="3">cv. Nipponbare</strain>
    </source>
</reference>
<dbReference type="EMBL" id="AP008211">
    <property type="protein sequence ID" value="BAF17554.2"/>
    <property type="molecule type" value="Genomic_DNA"/>
</dbReference>
<reference evidence="2 3" key="1">
    <citation type="journal article" date="2005" name="Nature">
        <title>The map-based sequence of the rice genome.</title>
        <authorList>
            <consortium name="International rice genome sequencing project (IRGSP)"/>
            <person name="Matsumoto T."/>
            <person name="Wu J."/>
            <person name="Kanamori H."/>
            <person name="Katayose Y."/>
            <person name="Fujisawa M."/>
            <person name="Namiki N."/>
            <person name="Mizuno H."/>
            <person name="Yamamoto K."/>
            <person name="Antonio B.A."/>
            <person name="Baba T."/>
            <person name="Sakata K."/>
            <person name="Nagamura Y."/>
            <person name="Aoki H."/>
            <person name="Arikawa K."/>
            <person name="Arita K."/>
            <person name="Bito T."/>
            <person name="Chiden Y."/>
            <person name="Fujitsuka N."/>
            <person name="Fukunaka R."/>
            <person name="Hamada M."/>
            <person name="Harada C."/>
            <person name="Hayashi A."/>
            <person name="Hijishita S."/>
            <person name="Honda M."/>
            <person name="Hosokawa S."/>
            <person name="Ichikawa Y."/>
            <person name="Idonuma A."/>
            <person name="Iijima M."/>
            <person name="Ikeda M."/>
            <person name="Ikeno M."/>
            <person name="Ito K."/>
            <person name="Ito S."/>
            <person name="Ito T."/>
            <person name="Ito Y."/>
            <person name="Ito Y."/>
            <person name="Iwabuchi A."/>
            <person name="Kamiya K."/>
            <person name="Karasawa W."/>
            <person name="Kurita K."/>
            <person name="Katagiri S."/>
            <person name="Kikuta A."/>
            <person name="Kobayashi H."/>
            <person name="Kobayashi N."/>
            <person name="Machita K."/>
            <person name="Maehara T."/>
            <person name="Masukawa M."/>
            <person name="Mizubayashi T."/>
            <person name="Mukai Y."/>
            <person name="Nagasaki H."/>
            <person name="Nagata Y."/>
            <person name="Naito S."/>
            <person name="Nakashima M."/>
            <person name="Nakama Y."/>
            <person name="Nakamichi Y."/>
            <person name="Nakamura M."/>
            <person name="Meguro A."/>
            <person name="Negishi M."/>
            <person name="Ohta I."/>
            <person name="Ohta T."/>
            <person name="Okamoto M."/>
            <person name="Ono N."/>
            <person name="Saji S."/>
            <person name="Sakaguchi M."/>
            <person name="Sakai K."/>
            <person name="Shibata M."/>
            <person name="Shimokawa T."/>
            <person name="Song J."/>
            <person name="Takazaki Y."/>
            <person name="Terasawa K."/>
            <person name="Tsugane M."/>
            <person name="Tsuji K."/>
            <person name="Ueda S."/>
            <person name="Waki K."/>
            <person name="Yamagata H."/>
            <person name="Yamamoto M."/>
            <person name="Yamamoto S."/>
            <person name="Yamane H."/>
            <person name="Yoshiki S."/>
            <person name="Yoshihara R."/>
            <person name="Yukawa K."/>
            <person name="Zhong H."/>
            <person name="Yano M."/>
            <person name="Yuan Q."/>
            <person name="Ouyang S."/>
            <person name="Liu J."/>
            <person name="Jones K.M."/>
            <person name="Gansberger K."/>
            <person name="Moffat K."/>
            <person name="Hill J."/>
            <person name="Bera J."/>
            <person name="Fadrosh D."/>
            <person name="Jin S."/>
            <person name="Johri S."/>
            <person name="Kim M."/>
            <person name="Overton L."/>
            <person name="Reardon M."/>
            <person name="Tsitrin T."/>
            <person name="Vuong H."/>
            <person name="Weaver B."/>
            <person name="Ciecko A."/>
            <person name="Tallon L."/>
            <person name="Jackson J."/>
            <person name="Pai G."/>
            <person name="Aken S.V."/>
            <person name="Utterback T."/>
            <person name="Reidmuller S."/>
            <person name="Feldblyum T."/>
            <person name="Hsiao J."/>
            <person name="Zismann V."/>
            <person name="Iobst S."/>
            <person name="de Vazeille A.R."/>
            <person name="Buell C.R."/>
            <person name="Ying K."/>
            <person name="Li Y."/>
            <person name="Lu T."/>
            <person name="Huang Y."/>
            <person name="Zhao Q."/>
            <person name="Feng Q."/>
            <person name="Zhang L."/>
            <person name="Zhu J."/>
            <person name="Weng Q."/>
            <person name="Mu J."/>
            <person name="Lu Y."/>
            <person name="Fan D."/>
            <person name="Liu Y."/>
            <person name="Guan J."/>
            <person name="Zhang Y."/>
            <person name="Yu S."/>
            <person name="Liu X."/>
            <person name="Zhang Y."/>
            <person name="Hong G."/>
            <person name="Han B."/>
            <person name="Choisne N."/>
            <person name="Demange N."/>
            <person name="Orjeda G."/>
            <person name="Samain S."/>
            <person name="Cattolico L."/>
            <person name="Pelletier E."/>
            <person name="Couloux A."/>
            <person name="Segurens B."/>
            <person name="Wincker P."/>
            <person name="D'Hont A."/>
            <person name="Scarpelli C."/>
            <person name="Weissenbach J."/>
            <person name="Salanoubat M."/>
            <person name="Quetier F."/>
            <person name="Yu Y."/>
            <person name="Kim H.R."/>
            <person name="Rambo T."/>
            <person name="Currie J."/>
            <person name="Collura K."/>
            <person name="Luo M."/>
            <person name="Yang T."/>
            <person name="Ammiraju J.S.S."/>
            <person name="Engler F."/>
            <person name="Soderlund C."/>
            <person name="Wing R.A."/>
            <person name="Palmer L.E."/>
            <person name="de la Bastide M."/>
            <person name="Spiegel L."/>
            <person name="Nascimento L."/>
            <person name="Zutavern T."/>
            <person name="O'Shaughnessy A."/>
            <person name="Dike S."/>
            <person name="Dedhia N."/>
            <person name="Preston R."/>
            <person name="Balija V."/>
            <person name="McCombie W.R."/>
            <person name="Chow T."/>
            <person name="Chen H."/>
            <person name="Chung M."/>
            <person name="Chen C."/>
            <person name="Shaw J."/>
            <person name="Wu H."/>
            <person name="Hsiao K."/>
            <person name="Chao Y."/>
            <person name="Chu M."/>
            <person name="Cheng C."/>
            <person name="Hour A."/>
            <person name="Lee P."/>
            <person name="Lin S."/>
            <person name="Lin Y."/>
            <person name="Liou J."/>
            <person name="Liu S."/>
            <person name="Hsing Y."/>
            <person name="Raghuvanshi S."/>
            <person name="Mohanty A."/>
            <person name="Bharti A.K."/>
            <person name="Gaur A."/>
            <person name="Gupta V."/>
            <person name="Kumar D."/>
            <person name="Ravi V."/>
            <person name="Vij S."/>
            <person name="Kapur A."/>
            <person name="Khurana P."/>
            <person name="Khurana P."/>
            <person name="Khurana J.P."/>
            <person name="Tyagi A.K."/>
            <person name="Gaikwad K."/>
            <person name="Singh A."/>
            <person name="Dalal V."/>
            <person name="Srivastava S."/>
            <person name="Dixit A."/>
            <person name="Pal A.K."/>
            <person name="Ghazi I.A."/>
            <person name="Yadav M."/>
            <person name="Pandit A."/>
            <person name="Bhargava A."/>
            <person name="Sureshbabu K."/>
            <person name="Batra K."/>
            <person name="Sharma T.R."/>
            <person name="Mohapatra T."/>
            <person name="Singh N.K."/>
            <person name="Messing J."/>
            <person name="Nelson A.B."/>
            <person name="Fuks G."/>
            <person name="Kavchok S."/>
            <person name="Keizer G."/>
            <person name="Linton E."/>
            <person name="Llaca V."/>
            <person name="Song R."/>
            <person name="Tanyolac B."/>
            <person name="Young S."/>
            <person name="Ho-Il K."/>
            <person name="Hahn J.H."/>
            <person name="Sangsakoo G."/>
            <person name="Vanavichit A."/>
            <person name="de Mattos Luiz.A.T."/>
            <person name="Zimmer P.D."/>
            <person name="Malone G."/>
            <person name="Dellagostin O."/>
            <person name="de Oliveira A.C."/>
            <person name="Bevan M."/>
            <person name="Bancroft I."/>
            <person name="Minx P."/>
            <person name="Cordum H."/>
            <person name="Wilson R."/>
            <person name="Cheng Z."/>
            <person name="Jin W."/>
            <person name="Jiang J."/>
            <person name="Leong S.A."/>
            <person name="Iwama H."/>
            <person name="Gojobori T."/>
            <person name="Itoh T."/>
            <person name="Niimura Y."/>
            <person name="Fujii Y."/>
            <person name="Habara T."/>
            <person name="Sakai H."/>
            <person name="Sato Y."/>
            <person name="Wilson G."/>
            <person name="Kumar K."/>
            <person name="McCouch S."/>
            <person name="Juretic N."/>
            <person name="Hoen D."/>
            <person name="Wright S."/>
            <person name="Bruskiewich R."/>
            <person name="Bureau T."/>
            <person name="Miyao A."/>
            <person name="Hirochika H."/>
            <person name="Nishikawa T."/>
            <person name="Kadowaki K."/>
            <person name="Sugiura M."/>
            <person name="Burr B."/>
            <person name="Sasaki T."/>
        </authorList>
    </citation>
    <scope>NUCLEOTIDE SEQUENCE [LARGE SCALE GENOMIC DNA]</scope>
    <source>
        <strain evidence="3">cv. Nipponbare</strain>
    </source>
</reference>
<keyword evidence="1" id="KW-1133">Transmembrane helix</keyword>
<name>Q0DHW9_ORYSJ</name>
<feature type="transmembrane region" description="Helical" evidence="1">
    <location>
        <begin position="16"/>
        <end position="38"/>
    </location>
</feature>
<proteinExistence type="predicted"/>
<accession>Q0DHW9</accession>
<protein>
    <submittedName>
        <fullName evidence="2">Os05g0434800 protein</fullName>
    </submittedName>
</protein>
<keyword evidence="1" id="KW-0472">Membrane</keyword>
<evidence type="ECO:0000313" key="3">
    <source>
        <dbReference type="Proteomes" id="UP000000763"/>
    </source>
</evidence>
<dbReference type="PANTHER" id="PTHR31769">
    <property type="entry name" value="OS07G0462200 PROTEIN-RELATED"/>
    <property type="match status" value="1"/>
</dbReference>
<dbReference type="Proteomes" id="UP000000763">
    <property type="component" value="Chromosome 5"/>
</dbReference>
<keyword evidence="1" id="KW-0812">Transmembrane</keyword>
<dbReference type="InterPro" id="IPR052222">
    <property type="entry name" value="DESIGUAL"/>
</dbReference>
<evidence type="ECO:0000256" key="1">
    <source>
        <dbReference type="SAM" id="Phobius"/>
    </source>
</evidence>
<dbReference type="AlphaFoldDB" id="Q0DHW9"/>
<organism evidence="2 3">
    <name type="scientific">Oryza sativa subsp. japonica</name>
    <name type="common">Rice</name>
    <dbReference type="NCBI Taxonomy" id="39947"/>
    <lineage>
        <taxon>Eukaryota</taxon>
        <taxon>Viridiplantae</taxon>
        <taxon>Streptophyta</taxon>
        <taxon>Embryophyta</taxon>
        <taxon>Tracheophyta</taxon>
        <taxon>Spermatophyta</taxon>
        <taxon>Magnoliopsida</taxon>
        <taxon>Liliopsida</taxon>
        <taxon>Poales</taxon>
        <taxon>Poaceae</taxon>
        <taxon>BOP clade</taxon>
        <taxon>Oryzoideae</taxon>
        <taxon>Oryzeae</taxon>
        <taxon>Oryzinae</taxon>
        <taxon>Oryza</taxon>
        <taxon>Oryza sativa</taxon>
    </lineage>
</organism>
<evidence type="ECO:0000313" key="2">
    <source>
        <dbReference type="EMBL" id="BAF17554.2"/>
    </source>
</evidence>
<gene>
    <name evidence="2" type="ordered locus">Os05g0434800</name>
</gene>